<evidence type="ECO:0000256" key="5">
    <source>
        <dbReference type="ARBA" id="ARBA00022750"/>
    </source>
</evidence>
<dbReference type="Pfam" id="PF03732">
    <property type="entry name" value="Retrotrans_gag"/>
    <property type="match status" value="1"/>
</dbReference>
<evidence type="ECO:0000259" key="16">
    <source>
        <dbReference type="PROSITE" id="PS50158"/>
    </source>
</evidence>
<evidence type="ECO:0000256" key="4">
    <source>
        <dbReference type="ARBA" id="ARBA00022722"/>
    </source>
</evidence>
<dbReference type="GO" id="GO:0008270">
    <property type="term" value="F:zinc ion binding"/>
    <property type="evidence" value="ECO:0007669"/>
    <property type="project" value="UniProtKB-KW"/>
</dbReference>
<keyword evidence="13" id="KW-0511">Multifunctional enzyme</keyword>
<feature type="domain" description="CCHC-type" evidence="16">
    <location>
        <begin position="451"/>
        <end position="466"/>
    </location>
</feature>
<evidence type="ECO:0000256" key="11">
    <source>
        <dbReference type="ARBA" id="ARBA00022918"/>
    </source>
</evidence>
<dbReference type="GO" id="GO:0004519">
    <property type="term" value="F:endonuclease activity"/>
    <property type="evidence" value="ECO:0007669"/>
    <property type="project" value="UniProtKB-KW"/>
</dbReference>
<evidence type="ECO:0000256" key="1">
    <source>
        <dbReference type="ARBA" id="ARBA00022670"/>
    </source>
</evidence>
<accession>A0A8H3LAP6</accession>
<dbReference type="FunFam" id="3.30.70.270:FF:000003">
    <property type="entry name" value="Transposon Ty3-G Gag-Pol polyprotein"/>
    <property type="match status" value="1"/>
</dbReference>
<dbReference type="CDD" id="cd09274">
    <property type="entry name" value="RNase_HI_RT_Ty3"/>
    <property type="match status" value="1"/>
</dbReference>
<dbReference type="CDD" id="cd00303">
    <property type="entry name" value="retropepsin_like"/>
    <property type="match status" value="1"/>
</dbReference>
<dbReference type="Gene3D" id="3.30.70.270">
    <property type="match status" value="2"/>
</dbReference>
<dbReference type="InterPro" id="IPR001878">
    <property type="entry name" value="Znf_CCHC"/>
</dbReference>
<dbReference type="GO" id="GO:0004190">
    <property type="term" value="F:aspartic-type endopeptidase activity"/>
    <property type="evidence" value="ECO:0007669"/>
    <property type="project" value="UniProtKB-KW"/>
</dbReference>
<dbReference type="PROSITE" id="PS50878">
    <property type="entry name" value="RT_POL"/>
    <property type="match status" value="1"/>
</dbReference>
<feature type="region of interest" description="Disordered" evidence="15">
    <location>
        <begin position="1"/>
        <end position="21"/>
    </location>
</feature>
<dbReference type="SUPFAM" id="SSF57756">
    <property type="entry name" value="Retrovirus zinc finger-like domains"/>
    <property type="match status" value="1"/>
</dbReference>
<dbReference type="InterPro" id="IPR041577">
    <property type="entry name" value="RT_RNaseH_2"/>
</dbReference>
<dbReference type="GO" id="GO:0003723">
    <property type="term" value="F:RNA binding"/>
    <property type="evidence" value="ECO:0007669"/>
    <property type="project" value="UniProtKB-KW"/>
</dbReference>
<dbReference type="InterPro" id="IPR050951">
    <property type="entry name" value="Retrovirus_Pol_polyprotein"/>
</dbReference>
<dbReference type="SUPFAM" id="SSF50630">
    <property type="entry name" value="Acid proteases"/>
    <property type="match status" value="1"/>
</dbReference>
<evidence type="ECO:0000256" key="9">
    <source>
        <dbReference type="ARBA" id="ARBA00022884"/>
    </source>
</evidence>
<organism evidence="18 19">
    <name type="scientific">Rhizophagus clarus</name>
    <dbReference type="NCBI Taxonomy" id="94130"/>
    <lineage>
        <taxon>Eukaryota</taxon>
        <taxon>Fungi</taxon>
        <taxon>Fungi incertae sedis</taxon>
        <taxon>Mucoromycota</taxon>
        <taxon>Glomeromycotina</taxon>
        <taxon>Glomeromycetes</taxon>
        <taxon>Glomerales</taxon>
        <taxon>Glomeraceae</taxon>
        <taxon>Rhizophagus</taxon>
    </lineage>
</organism>
<dbReference type="GO" id="GO:0003964">
    <property type="term" value="F:RNA-directed DNA polymerase activity"/>
    <property type="evidence" value="ECO:0007669"/>
    <property type="project" value="UniProtKB-KW"/>
</dbReference>
<feature type="compositionally biased region" description="Acidic residues" evidence="15">
    <location>
        <begin position="765"/>
        <end position="783"/>
    </location>
</feature>
<dbReference type="OrthoDB" id="2444983at2759"/>
<evidence type="ECO:0000256" key="8">
    <source>
        <dbReference type="ARBA" id="ARBA00022842"/>
    </source>
</evidence>
<evidence type="ECO:0000256" key="3">
    <source>
        <dbReference type="ARBA" id="ARBA00022695"/>
    </source>
</evidence>
<comment type="caution">
    <text evidence="18">The sequence shown here is derived from an EMBL/GenBank/DDBJ whole genome shotgun (WGS) entry which is preliminary data.</text>
</comment>
<dbReference type="PANTHER" id="PTHR37984">
    <property type="entry name" value="PROTEIN CBG26694"/>
    <property type="match status" value="1"/>
</dbReference>
<keyword evidence="8" id="KW-0460">Magnesium</keyword>
<dbReference type="InterPro" id="IPR043128">
    <property type="entry name" value="Rev_trsase/Diguanyl_cyclase"/>
</dbReference>
<sequence length="1450" mass="165953">MPYYGTKKSQRKHHRNKHLQRRRPAFERAPYCNFCYTPSGEILYNQHPTGFFNFWNWIKDNHSARNYNLCTVITFAKLKENIAELNTAADLTTEILKSILFSTLSTPILELLYYIPALCEETQGYSSAPTEYQTTKLYNLYHNLPPPEAPPETMNQDQLTAVLTTIFGTNGQNITQLTTALGNAPPPRELTIAKVDNFHGKDDEDPYEWLERFETAANTNQWTGNRRIAIAAGYLKDAAHDWFRANGNGLTVWNDNTNQNASFVHQFEAYFSPETKKNQWYYELMTIRQTAEEKVEDYSRRFKKVLRKVNGTTDPPPVPAALQVRMYLYGLNPLLTPLVSTNNPTTLNDAITRAKLVETGYNYVPTKSVSLNVPVAVKENAPLPITPVAGSSTSKNDPDIDALTQQLQQLTLNYATLSSALLAQNNSNNNSKPRNFRATTEKARDKTKLTCFKCGKVGHISRECRSNRNNNSGNNNNNNSRKLFTRPVNFLDEEYVEEEEYYSYDEEEEDEAEYEVYVNTRSESGKERQLRKRVRTGDEMDEGGEEYIIPVVPSAETTPSTIKAQKIKRKFKMRPAPIENVTEFDIAQYIKDLPCGLTIGQASSQIPKYRSAMLKSVKRTRETNFISSANDAPTTAARCQLRVDGEPISAVIDSGAATSIITKKLMKRLGYSINGPSNLVIVTANGTKVRSLGEVKDFPIEVKSHLINLNIQVLDSTDEVFILGNDWLKKVKANLDWEEGTLTILWRKKRITVPMQCTRGRPAESYDEEETDSEEYEEEEIEESPLYLSDLSDDFSDISDLEFNPWTNHTPYEESEEKIEESEDENPAIYLAATATQEEPHKLNLGPLDVHQQQLFNNLLTSFRDICAKSQTEIGRTNLIKHKIYIGDARPISQAPYRINPKNKEFLKEEIVKMEENGIIRKSCSPWASPVVIVDKKGGDKRICIDYRKLNAITKADAYPLPRIDDLLESFGQAKWFTTLDLASGYWQVAMDEADIEKTAFVTPFGLYEFLVMPFGLSYAPGTFQRLMNRVLQEFLNDFVAVYLDDVIIYTKGTFEQHMDHIAQVFQALRNSNLKIKLKKCYFALPNIHFLGHVVGRDGIKPDPEKIDKVKNYPIPTNLTQLRAALGLFSYYRKFIKDFSRIARPMLTLLKKDAPFNWEEKQQQAFDRLKEMLIKAPVLSYPDFDKPFIIYTDASGIGLGAVLSQLKEDGLRPFTIITDHSALKWLKTSKMPKGRRARWVMELQQYDFEIKHRPGKLNANADALSRTPEETFCFLIELETYPGPIKPTLSAPITLTPIEEEDYEADSEEDITTKPVAEIYEIIYPQPCGNCEEIQCICWGNDNSTLGSDYERDWQEYYQQMHDQEDHPNYQEEWLEEGQDILILNDDIEGVQTPAYYFSKEELQELFQEFIQIKQVIAGQPINRGGSRCTLECDIENHHIHTYCTMENTT</sequence>
<dbReference type="PANTHER" id="PTHR37984:SF5">
    <property type="entry name" value="PROTEIN NYNRIN-LIKE"/>
    <property type="match status" value="1"/>
</dbReference>
<evidence type="ECO:0000313" key="19">
    <source>
        <dbReference type="Proteomes" id="UP000615446"/>
    </source>
</evidence>
<keyword evidence="1 18" id="KW-0645">Protease</keyword>
<keyword evidence="12" id="KW-0238">DNA-binding</keyword>
<dbReference type="GO" id="GO:0015074">
    <property type="term" value="P:DNA integration"/>
    <property type="evidence" value="ECO:0007669"/>
    <property type="project" value="UniProtKB-KW"/>
</dbReference>
<evidence type="ECO:0000256" key="13">
    <source>
        <dbReference type="ARBA" id="ARBA00023268"/>
    </source>
</evidence>
<dbReference type="SMART" id="SM00343">
    <property type="entry name" value="ZnF_C2HC"/>
    <property type="match status" value="1"/>
</dbReference>
<reference evidence="18" key="1">
    <citation type="submission" date="2019-10" db="EMBL/GenBank/DDBJ databases">
        <title>Conservation and host-specific expression of non-tandemly repeated heterogenous ribosome RNA gene in arbuscular mycorrhizal fungi.</title>
        <authorList>
            <person name="Maeda T."/>
            <person name="Kobayashi Y."/>
            <person name="Nakagawa T."/>
            <person name="Ezawa T."/>
            <person name="Yamaguchi K."/>
            <person name="Bino T."/>
            <person name="Nishimoto Y."/>
            <person name="Shigenobu S."/>
            <person name="Kawaguchi M."/>
        </authorList>
    </citation>
    <scope>NUCLEOTIDE SEQUENCE</scope>
    <source>
        <strain evidence="18">HR1</strain>
    </source>
</reference>
<evidence type="ECO:0000259" key="17">
    <source>
        <dbReference type="PROSITE" id="PS50878"/>
    </source>
</evidence>
<dbReference type="Gene3D" id="2.40.70.10">
    <property type="entry name" value="Acid Proteases"/>
    <property type="match status" value="1"/>
</dbReference>
<dbReference type="InterPro" id="IPR036875">
    <property type="entry name" value="Znf_CCHC_sf"/>
</dbReference>
<dbReference type="GO" id="GO:0003677">
    <property type="term" value="F:DNA binding"/>
    <property type="evidence" value="ECO:0007669"/>
    <property type="project" value="UniProtKB-KW"/>
</dbReference>
<dbReference type="SUPFAM" id="SSF56672">
    <property type="entry name" value="DNA/RNA polymerases"/>
    <property type="match status" value="1"/>
</dbReference>
<name>A0A8H3LAP6_9GLOM</name>
<dbReference type="Gene3D" id="3.10.10.10">
    <property type="entry name" value="HIV Type 1 Reverse Transcriptase, subunit A, domain 1"/>
    <property type="match status" value="1"/>
</dbReference>
<keyword evidence="6" id="KW-0255">Endonuclease</keyword>
<keyword evidence="9" id="KW-0694">RNA-binding</keyword>
<keyword evidence="10" id="KW-0229">DNA integration</keyword>
<protein>
    <submittedName>
        <fullName evidence="18">Retroviral-like aspartic protease 1</fullName>
    </submittedName>
</protein>
<keyword evidence="2" id="KW-0808">Transferase</keyword>
<dbReference type="Proteomes" id="UP000615446">
    <property type="component" value="Unassembled WGS sequence"/>
</dbReference>
<dbReference type="Gene3D" id="4.10.60.10">
    <property type="entry name" value="Zinc finger, CCHC-type"/>
    <property type="match status" value="1"/>
</dbReference>
<evidence type="ECO:0000256" key="7">
    <source>
        <dbReference type="ARBA" id="ARBA00022801"/>
    </source>
</evidence>
<evidence type="ECO:0000313" key="18">
    <source>
        <dbReference type="EMBL" id="GES82200.1"/>
    </source>
</evidence>
<dbReference type="InterPro" id="IPR021109">
    <property type="entry name" value="Peptidase_aspartic_dom_sf"/>
</dbReference>
<keyword evidence="14" id="KW-0863">Zinc-finger</keyword>
<dbReference type="PROSITE" id="PS50158">
    <property type="entry name" value="ZF_CCHC"/>
    <property type="match status" value="1"/>
</dbReference>
<dbReference type="GO" id="GO:0006508">
    <property type="term" value="P:proteolysis"/>
    <property type="evidence" value="ECO:0007669"/>
    <property type="project" value="UniProtKB-KW"/>
</dbReference>
<evidence type="ECO:0000256" key="14">
    <source>
        <dbReference type="PROSITE-ProRule" id="PRU00047"/>
    </source>
</evidence>
<dbReference type="InterPro" id="IPR001969">
    <property type="entry name" value="Aspartic_peptidase_AS"/>
</dbReference>
<evidence type="ECO:0000256" key="2">
    <source>
        <dbReference type="ARBA" id="ARBA00022679"/>
    </source>
</evidence>
<keyword evidence="4" id="KW-0540">Nuclease</keyword>
<dbReference type="Pfam" id="PF00098">
    <property type="entry name" value="zf-CCHC"/>
    <property type="match status" value="1"/>
</dbReference>
<keyword evidence="14" id="KW-0862">Zinc</keyword>
<feature type="region of interest" description="Disordered" evidence="15">
    <location>
        <begin position="760"/>
        <end position="783"/>
    </location>
</feature>
<dbReference type="FunFam" id="3.10.10.10:FF:000007">
    <property type="entry name" value="Retrovirus-related Pol polyprotein from transposon 17.6-like Protein"/>
    <property type="match status" value="1"/>
</dbReference>
<dbReference type="FunFam" id="3.30.70.270:FF:000020">
    <property type="entry name" value="Transposon Tf2-6 polyprotein-like Protein"/>
    <property type="match status" value="1"/>
</dbReference>
<dbReference type="Pfam" id="PF00078">
    <property type="entry name" value="RVT_1"/>
    <property type="match status" value="1"/>
</dbReference>
<dbReference type="EMBL" id="BLAL01000059">
    <property type="protein sequence ID" value="GES82200.1"/>
    <property type="molecule type" value="Genomic_DNA"/>
</dbReference>
<dbReference type="PROSITE" id="PS00141">
    <property type="entry name" value="ASP_PROTEASE"/>
    <property type="match status" value="1"/>
</dbReference>
<evidence type="ECO:0000256" key="15">
    <source>
        <dbReference type="SAM" id="MobiDB-lite"/>
    </source>
</evidence>
<evidence type="ECO:0000256" key="10">
    <source>
        <dbReference type="ARBA" id="ARBA00022908"/>
    </source>
</evidence>
<dbReference type="Pfam" id="PF17919">
    <property type="entry name" value="RT_RNaseH_2"/>
    <property type="match status" value="1"/>
</dbReference>
<evidence type="ECO:0000256" key="6">
    <source>
        <dbReference type="ARBA" id="ARBA00022759"/>
    </source>
</evidence>
<evidence type="ECO:0000256" key="12">
    <source>
        <dbReference type="ARBA" id="ARBA00023125"/>
    </source>
</evidence>
<gene>
    <name evidence="18" type="ORF">RCL2_000942000</name>
</gene>
<proteinExistence type="predicted"/>
<keyword evidence="7" id="KW-0378">Hydrolase</keyword>
<dbReference type="InterPro" id="IPR000477">
    <property type="entry name" value="RT_dom"/>
</dbReference>
<keyword evidence="11" id="KW-0695">RNA-directed DNA polymerase</keyword>
<dbReference type="InterPro" id="IPR043502">
    <property type="entry name" value="DNA/RNA_pol_sf"/>
</dbReference>
<feature type="domain" description="Reverse transcriptase" evidence="17">
    <location>
        <begin position="915"/>
        <end position="1095"/>
    </location>
</feature>
<dbReference type="Pfam" id="PF13975">
    <property type="entry name" value="gag-asp_proteas"/>
    <property type="match status" value="1"/>
</dbReference>
<keyword evidence="5" id="KW-0064">Aspartyl protease</keyword>
<keyword evidence="14" id="KW-0479">Metal-binding</keyword>
<dbReference type="CDD" id="cd01647">
    <property type="entry name" value="RT_LTR"/>
    <property type="match status" value="1"/>
</dbReference>
<feature type="compositionally biased region" description="Basic residues" evidence="15">
    <location>
        <begin position="8"/>
        <end position="21"/>
    </location>
</feature>
<dbReference type="InterPro" id="IPR005162">
    <property type="entry name" value="Retrotrans_gag_dom"/>
</dbReference>
<keyword evidence="3" id="KW-0548">Nucleotidyltransferase</keyword>